<name>A0A7J6XG04_THATH</name>
<evidence type="ECO:0000313" key="3">
    <source>
        <dbReference type="Proteomes" id="UP000554482"/>
    </source>
</evidence>
<evidence type="ECO:0000256" key="1">
    <source>
        <dbReference type="SAM" id="SignalP"/>
    </source>
</evidence>
<protein>
    <recommendedName>
        <fullName evidence="4">Root meristem growth factor</fullName>
    </recommendedName>
</protein>
<keyword evidence="1" id="KW-0732">Signal</keyword>
<feature type="chain" id="PRO_5029895890" description="Root meristem growth factor" evidence="1">
    <location>
        <begin position="21"/>
        <end position="97"/>
    </location>
</feature>
<dbReference type="AlphaFoldDB" id="A0A7J6XG04"/>
<gene>
    <name evidence="2" type="ORF">FRX31_002379</name>
</gene>
<dbReference type="EMBL" id="JABWDY010000571">
    <property type="protein sequence ID" value="KAF5208037.1"/>
    <property type="molecule type" value="Genomic_DNA"/>
</dbReference>
<feature type="signal peptide" evidence="1">
    <location>
        <begin position="1"/>
        <end position="20"/>
    </location>
</feature>
<sequence length="97" mass="11415">MRHHLLVLLFLLSLFIEGQAIRLKHGLAAINRQKNHVLQGKNDKMIEVVVGQVVYRHGDHSHTIGRRLSREAKKTHHMLPEFHEDYYGPKIHKPRHH</sequence>
<organism evidence="2 3">
    <name type="scientific">Thalictrum thalictroides</name>
    <name type="common">Rue-anemone</name>
    <name type="synonym">Anemone thalictroides</name>
    <dbReference type="NCBI Taxonomy" id="46969"/>
    <lineage>
        <taxon>Eukaryota</taxon>
        <taxon>Viridiplantae</taxon>
        <taxon>Streptophyta</taxon>
        <taxon>Embryophyta</taxon>
        <taxon>Tracheophyta</taxon>
        <taxon>Spermatophyta</taxon>
        <taxon>Magnoliopsida</taxon>
        <taxon>Ranunculales</taxon>
        <taxon>Ranunculaceae</taxon>
        <taxon>Thalictroideae</taxon>
        <taxon>Thalictrum</taxon>
    </lineage>
</organism>
<reference evidence="2 3" key="1">
    <citation type="submission" date="2020-06" db="EMBL/GenBank/DDBJ databases">
        <title>Transcriptomic and genomic resources for Thalictrum thalictroides and T. hernandezii: Facilitating candidate gene discovery in an emerging model plant lineage.</title>
        <authorList>
            <person name="Arias T."/>
            <person name="Riano-Pachon D.M."/>
            <person name="Di Stilio V.S."/>
        </authorList>
    </citation>
    <scope>NUCLEOTIDE SEQUENCE [LARGE SCALE GENOMIC DNA]</scope>
    <source>
        <strain evidence="3">cv. WT478/WT964</strain>
        <tissue evidence="2">Leaves</tissue>
    </source>
</reference>
<proteinExistence type="predicted"/>
<keyword evidence="3" id="KW-1185">Reference proteome</keyword>
<evidence type="ECO:0000313" key="2">
    <source>
        <dbReference type="EMBL" id="KAF5208037.1"/>
    </source>
</evidence>
<accession>A0A7J6XG04</accession>
<comment type="caution">
    <text evidence="2">The sequence shown here is derived from an EMBL/GenBank/DDBJ whole genome shotgun (WGS) entry which is preliminary data.</text>
</comment>
<dbReference type="OrthoDB" id="1903945at2759"/>
<evidence type="ECO:0008006" key="4">
    <source>
        <dbReference type="Google" id="ProtNLM"/>
    </source>
</evidence>
<dbReference type="Proteomes" id="UP000554482">
    <property type="component" value="Unassembled WGS sequence"/>
</dbReference>